<evidence type="ECO:0000313" key="2">
    <source>
        <dbReference type="EMBL" id="RXK41860.1"/>
    </source>
</evidence>
<keyword evidence="1" id="KW-0812">Transmembrane</keyword>
<dbReference type="Proteomes" id="UP000289152">
    <property type="component" value="Unassembled WGS sequence"/>
</dbReference>
<keyword evidence="1" id="KW-1133">Transmembrane helix</keyword>
<evidence type="ECO:0000313" key="3">
    <source>
        <dbReference type="Proteomes" id="UP000289152"/>
    </source>
</evidence>
<dbReference type="VEuPathDB" id="FungiDB:TREMEDRAFT_65792"/>
<gene>
    <name evidence="2" type="ORF">M231_00859</name>
</gene>
<sequence length="202" mass="22752">MEMTPVSEVMSSRVNIPVDEITSPTDTPGSPDVPVYTCLLGTLTVIVVGSTVGWVWGTQRSHRHWDNRKKTFVCALTDMYKVHEELQSGHGGAIIQSSPYCAVPGETYSVDTVQSGPSYAKWIWPHRLNFHDKYVVHMDTSINDLRAAGFYTIKHKYDRNAAFATNISVRLPDDLFWGYTEDHKPFEHGWARVLMSGPYTGD</sequence>
<comment type="caution">
    <text evidence="2">The sequence shown here is derived from an EMBL/GenBank/DDBJ whole genome shotgun (WGS) entry which is preliminary data.</text>
</comment>
<evidence type="ECO:0000256" key="1">
    <source>
        <dbReference type="SAM" id="Phobius"/>
    </source>
</evidence>
<accession>A0A4Q1BUY7</accession>
<reference evidence="2 3" key="1">
    <citation type="submission" date="2016-06" db="EMBL/GenBank/DDBJ databases">
        <title>Evolution of pathogenesis and genome organization in the Tremellales.</title>
        <authorList>
            <person name="Cuomo C."/>
            <person name="Litvintseva A."/>
            <person name="Heitman J."/>
            <person name="Chen Y."/>
            <person name="Sun S."/>
            <person name="Springer D."/>
            <person name="Dromer F."/>
            <person name="Young S."/>
            <person name="Zeng Q."/>
            <person name="Chapman S."/>
            <person name="Gujja S."/>
            <person name="Saif S."/>
            <person name="Birren B."/>
        </authorList>
    </citation>
    <scope>NUCLEOTIDE SEQUENCE [LARGE SCALE GENOMIC DNA]</scope>
    <source>
        <strain evidence="2 3">ATCC 28783</strain>
    </source>
</reference>
<dbReference type="AlphaFoldDB" id="A0A4Q1BUY7"/>
<protein>
    <submittedName>
        <fullName evidence="2">Uncharacterized protein</fullName>
    </submittedName>
</protein>
<proteinExistence type="predicted"/>
<keyword evidence="3" id="KW-1185">Reference proteome</keyword>
<dbReference type="InParanoid" id="A0A4Q1BUY7"/>
<keyword evidence="1" id="KW-0472">Membrane</keyword>
<name>A0A4Q1BUY7_TREME</name>
<dbReference type="EMBL" id="SDIL01000005">
    <property type="protein sequence ID" value="RXK41860.1"/>
    <property type="molecule type" value="Genomic_DNA"/>
</dbReference>
<organism evidence="2 3">
    <name type="scientific">Tremella mesenterica</name>
    <name type="common">Jelly fungus</name>
    <dbReference type="NCBI Taxonomy" id="5217"/>
    <lineage>
        <taxon>Eukaryota</taxon>
        <taxon>Fungi</taxon>
        <taxon>Dikarya</taxon>
        <taxon>Basidiomycota</taxon>
        <taxon>Agaricomycotina</taxon>
        <taxon>Tremellomycetes</taxon>
        <taxon>Tremellales</taxon>
        <taxon>Tremellaceae</taxon>
        <taxon>Tremella</taxon>
    </lineage>
</organism>
<feature type="transmembrane region" description="Helical" evidence="1">
    <location>
        <begin position="33"/>
        <end position="56"/>
    </location>
</feature>